<evidence type="ECO:0000313" key="1">
    <source>
        <dbReference type="EMBL" id="MBE8722334.1"/>
    </source>
</evidence>
<dbReference type="EMBL" id="PSKQ01000023">
    <property type="protein sequence ID" value="MBE8722334.1"/>
    <property type="molecule type" value="Genomic_DNA"/>
</dbReference>
<name>A0ABR9TBU7_9SPHI</name>
<dbReference type="Proteomes" id="UP000618319">
    <property type="component" value="Unassembled WGS sequence"/>
</dbReference>
<proteinExistence type="predicted"/>
<keyword evidence="2" id="KW-1185">Reference proteome</keyword>
<dbReference type="Pfam" id="PF17170">
    <property type="entry name" value="DUF5128"/>
    <property type="match status" value="1"/>
</dbReference>
<sequence length="388" mass="44810">MLIFNSLKMFVYRNLMKYYYYLLIVIIARIISSCNNNTDKNLMSELSVDTIIWDDFDIRDGKTFFPEELVKTRRYVKLDSTPTFIFGGGDKIITRNNIYVLDMRQKKIIIFDDQGAGLLVLHRVGQGPQEYLQITDFDVDDNGNIYIVDGASDKLIVYDQNGSFVSATKFSFEADLIHRLGNGNFLFGLSAWNKDVQTRGNRFAIVGEDMQIHSSFVAFDDYQDNMYWISSYRFIKASNKICYNKPIDDYVYIMSNMGLLVQAFYFDFGDARIPFDWRKDVESNIDRIKEKYRCLKNHVVVTDKYIIGTLWDRTETKPFLVDLGQKKTYIGGTVAESDVSDFLDFTDNSVVSLLSTGKDDMFDLLDVPKDVQAHVAQENFALMVTELL</sequence>
<comment type="caution">
    <text evidence="1">The sequence shown here is derived from an EMBL/GenBank/DDBJ whole genome shotgun (WGS) entry which is preliminary data.</text>
</comment>
<reference evidence="1 2" key="1">
    <citation type="submission" date="2018-02" db="EMBL/GenBank/DDBJ databases">
        <title>Sphingobacterium KA21.</title>
        <authorList>
            <person name="Vasarhelyi B.M."/>
            <person name="Deshmukh S."/>
            <person name="Balint B."/>
            <person name="Kukolya J."/>
        </authorList>
    </citation>
    <scope>NUCLEOTIDE SEQUENCE [LARGE SCALE GENOMIC DNA]</scope>
    <source>
        <strain evidence="1 2">Ka21</strain>
    </source>
</reference>
<dbReference type="InterPro" id="IPR011042">
    <property type="entry name" value="6-blade_b-propeller_TolB-like"/>
</dbReference>
<dbReference type="Gene3D" id="2.120.10.30">
    <property type="entry name" value="TolB, C-terminal domain"/>
    <property type="match status" value="1"/>
</dbReference>
<accession>A0ABR9TBU7</accession>
<dbReference type="SUPFAM" id="SSF101898">
    <property type="entry name" value="NHL repeat"/>
    <property type="match status" value="1"/>
</dbReference>
<evidence type="ECO:0008006" key="3">
    <source>
        <dbReference type="Google" id="ProtNLM"/>
    </source>
</evidence>
<organism evidence="1 2">
    <name type="scientific">Sphingobacterium pedocola</name>
    <dbReference type="NCBI Taxonomy" id="2082722"/>
    <lineage>
        <taxon>Bacteria</taxon>
        <taxon>Pseudomonadati</taxon>
        <taxon>Bacteroidota</taxon>
        <taxon>Sphingobacteriia</taxon>
        <taxon>Sphingobacteriales</taxon>
        <taxon>Sphingobacteriaceae</taxon>
        <taxon>Sphingobacterium</taxon>
    </lineage>
</organism>
<gene>
    <name evidence="1" type="ORF">C4F40_16535</name>
</gene>
<evidence type="ECO:0000313" key="2">
    <source>
        <dbReference type="Proteomes" id="UP000618319"/>
    </source>
</evidence>
<protein>
    <recommendedName>
        <fullName evidence="3">6-bladed beta-propeller</fullName>
    </recommendedName>
</protein>